<evidence type="ECO:0000313" key="1">
    <source>
        <dbReference type="EMBL" id="KAH7862541.1"/>
    </source>
</evidence>
<name>A0ACB7Z9Y1_9ERIC</name>
<dbReference type="EMBL" id="CM037162">
    <property type="protein sequence ID" value="KAH7862541.1"/>
    <property type="molecule type" value="Genomic_DNA"/>
</dbReference>
<dbReference type="Proteomes" id="UP000828048">
    <property type="component" value="Chromosome 12"/>
</dbReference>
<accession>A0ACB7Z9Y1</accession>
<evidence type="ECO:0000313" key="2">
    <source>
        <dbReference type="Proteomes" id="UP000828048"/>
    </source>
</evidence>
<gene>
    <name evidence="1" type="ORF">Vadar_006271</name>
</gene>
<keyword evidence="2" id="KW-1185">Reference proteome</keyword>
<proteinExistence type="predicted"/>
<sequence length="376" mass="41225">MFAPDLSYTPSLPHTIDPLAQDILTPPTPTNPPASQDHPTPITLPDPSPAPLPTSIPTSPSPIAPRHSTGPRAPPVWHAYYQMNFAHIASPPSSSPMSCPTRGTRHPLSNSLSSFAFNPGLSLQLFAIKILYGTNYEDWKESLEVNLAIMNLDLAISEEAPPKPIAESSAEAKAYHARWEHSNCTFLMIMKYTTDKSIKQCVPNNENVRAYLAEFDGIKSAYNSQKGEWSLSDLIAIVTQEEAGAKMAKPKSAPIVTNDGGSHKKKNFKPGNNSKPNFKKKLEKPISKLGQLVKQGLRLKFTSAVFMVTKGWTDEIDSSNSTSREIVFKEERVILLVPFVPPLVIVSPPVEQQVTPLQEPEVDVEPIVDEGTSNNT</sequence>
<comment type="caution">
    <text evidence="1">The sequence shown here is derived from an EMBL/GenBank/DDBJ whole genome shotgun (WGS) entry which is preliminary data.</text>
</comment>
<reference evidence="1 2" key="1">
    <citation type="journal article" date="2021" name="Hortic Res">
        <title>High-quality reference genome and annotation aids understanding of berry development for evergreen blueberry (Vaccinium darrowii).</title>
        <authorList>
            <person name="Yu J."/>
            <person name="Hulse-Kemp A.M."/>
            <person name="Babiker E."/>
            <person name="Staton M."/>
        </authorList>
    </citation>
    <scope>NUCLEOTIDE SEQUENCE [LARGE SCALE GENOMIC DNA]</scope>
    <source>
        <strain evidence="2">cv. NJ 8807/NJ 8810</strain>
        <tissue evidence="1">Young leaf</tissue>
    </source>
</reference>
<organism evidence="1 2">
    <name type="scientific">Vaccinium darrowii</name>
    <dbReference type="NCBI Taxonomy" id="229202"/>
    <lineage>
        <taxon>Eukaryota</taxon>
        <taxon>Viridiplantae</taxon>
        <taxon>Streptophyta</taxon>
        <taxon>Embryophyta</taxon>
        <taxon>Tracheophyta</taxon>
        <taxon>Spermatophyta</taxon>
        <taxon>Magnoliopsida</taxon>
        <taxon>eudicotyledons</taxon>
        <taxon>Gunneridae</taxon>
        <taxon>Pentapetalae</taxon>
        <taxon>asterids</taxon>
        <taxon>Ericales</taxon>
        <taxon>Ericaceae</taxon>
        <taxon>Vaccinioideae</taxon>
        <taxon>Vaccinieae</taxon>
        <taxon>Vaccinium</taxon>
    </lineage>
</organism>
<protein>
    <submittedName>
        <fullName evidence="1">Uncharacterized protein</fullName>
    </submittedName>
</protein>